<protein>
    <recommendedName>
        <fullName evidence="3">DUF2946 domain-containing protein</fullName>
    </recommendedName>
</protein>
<organism evidence="1 2">
    <name type="scientific">Chthonomonas calidirosea (strain DSM 23976 / ICMP 18418 / T49)</name>
    <dbReference type="NCBI Taxonomy" id="1303518"/>
    <lineage>
        <taxon>Bacteria</taxon>
        <taxon>Bacillati</taxon>
        <taxon>Armatimonadota</taxon>
        <taxon>Chthonomonadia</taxon>
        <taxon>Chthonomonadales</taxon>
        <taxon>Chthonomonadaceae</taxon>
        <taxon>Chthonomonas</taxon>
    </lineage>
</organism>
<reference evidence="2" key="1">
    <citation type="submission" date="2013-03" db="EMBL/GenBank/DDBJ databases">
        <title>Genome sequence of Chthonomonas calidirosea, the first sequenced genome from the Armatimonadetes phylum (formally candidate division OP10).</title>
        <authorList>
            <person name="Lee K.C.Y."/>
            <person name="Morgan X.C."/>
            <person name="Dunfield P.F."/>
            <person name="Tamas I."/>
            <person name="Houghton K.M."/>
            <person name="Vyssotski M."/>
            <person name="Ryan J.L.J."/>
            <person name="Lagutin K."/>
            <person name="McDonald I.R."/>
            <person name="Stott M.B."/>
        </authorList>
    </citation>
    <scope>NUCLEOTIDE SEQUENCE [LARGE SCALE GENOMIC DNA]</scope>
    <source>
        <strain evidence="2">DSM 23976 / ICMP 18418 / T49</strain>
    </source>
</reference>
<keyword evidence="2" id="KW-1185">Reference proteome</keyword>
<dbReference type="STRING" id="454171.CP488_01606"/>
<evidence type="ECO:0000313" key="2">
    <source>
        <dbReference type="Proteomes" id="UP000014227"/>
    </source>
</evidence>
<dbReference type="Proteomes" id="UP000014227">
    <property type="component" value="Chromosome I"/>
</dbReference>
<gene>
    <name evidence="1" type="ORF">CCALI_02484</name>
</gene>
<dbReference type="EMBL" id="HF951689">
    <property type="protein sequence ID" value="CCW36282.1"/>
    <property type="molecule type" value="Genomic_DNA"/>
</dbReference>
<name>S0EXQ4_CHTCT</name>
<dbReference type="KEGG" id="ccz:CCALI_02484"/>
<dbReference type="HOGENOM" id="CLU_1923864_0_0_0"/>
<dbReference type="AlphaFoldDB" id="S0EXQ4"/>
<dbReference type="RefSeq" id="WP_016483794.1">
    <property type="nucleotide sequence ID" value="NC_021487.1"/>
</dbReference>
<proteinExistence type="predicted"/>
<evidence type="ECO:0000313" key="1">
    <source>
        <dbReference type="EMBL" id="CCW36282.1"/>
    </source>
</evidence>
<dbReference type="PATRIC" id="fig|1303518.3.peg.2581"/>
<dbReference type="InParanoid" id="S0EXQ4"/>
<sequence length="131" mass="14942">MSRLQRRSLHKRSNYLRWIRQTARLVLFAYLLLAVLGEVTHAYEHQGEWQAAVQQIASEKSSHQPHFSAIEQVQPHPCPLCTWQANNLSPSLSVQRSVTRLNNYPLPPSTYSIAVLLIYPPTTSSRSPPRA</sequence>
<accession>S0EXQ4</accession>
<evidence type="ECO:0008006" key="3">
    <source>
        <dbReference type="Google" id="ProtNLM"/>
    </source>
</evidence>